<reference evidence="3" key="1">
    <citation type="journal article" date="2017" name="Nat. Ecol. Evol.">
        <title>Genome expansion and lineage-specific genetic innovations in the forest pathogenic fungi Armillaria.</title>
        <authorList>
            <person name="Sipos G."/>
            <person name="Prasanna A.N."/>
            <person name="Walter M.C."/>
            <person name="O'Connor E."/>
            <person name="Balint B."/>
            <person name="Krizsan K."/>
            <person name="Kiss B."/>
            <person name="Hess J."/>
            <person name="Varga T."/>
            <person name="Slot J."/>
            <person name="Riley R."/>
            <person name="Boka B."/>
            <person name="Rigling D."/>
            <person name="Barry K."/>
            <person name="Lee J."/>
            <person name="Mihaltcheva S."/>
            <person name="LaButti K."/>
            <person name="Lipzen A."/>
            <person name="Waldron R."/>
            <person name="Moloney N.M."/>
            <person name="Sperisen C."/>
            <person name="Kredics L."/>
            <person name="Vagvoelgyi C."/>
            <person name="Patrignani A."/>
            <person name="Fitzpatrick D."/>
            <person name="Nagy I."/>
            <person name="Doyle S."/>
            <person name="Anderson J.B."/>
            <person name="Grigoriev I.V."/>
            <person name="Gueldener U."/>
            <person name="Muensterkoetter M."/>
            <person name="Nagy L.G."/>
        </authorList>
    </citation>
    <scope>NUCLEOTIDE SEQUENCE [LARGE SCALE GENOMIC DNA]</scope>
    <source>
        <strain evidence="3">28-4</strain>
    </source>
</reference>
<feature type="compositionally biased region" description="Basic and acidic residues" evidence="1">
    <location>
        <begin position="17"/>
        <end position="26"/>
    </location>
</feature>
<feature type="region of interest" description="Disordered" evidence="1">
    <location>
        <begin position="67"/>
        <end position="96"/>
    </location>
</feature>
<evidence type="ECO:0000313" key="2">
    <source>
        <dbReference type="EMBL" id="PBK70782.1"/>
    </source>
</evidence>
<accession>A0A2H3BUX5</accession>
<evidence type="ECO:0000256" key="1">
    <source>
        <dbReference type="SAM" id="MobiDB-lite"/>
    </source>
</evidence>
<feature type="compositionally biased region" description="Low complexity" evidence="1">
    <location>
        <begin position="27"/>
        <end position="37"/>
    </location>
</feature>
<protein>
    <submittedName>
        <fullName evidence="2">Uncharacterized protein</fullName>
    </submittedName>
</protein>
<keyword evidence="3" id="KW-1185">Reference proteome</keyword>
<organism evidence="2 3">
    <name type="scientific">Armillaria solidipes</name>
    <dbReference type="NCBI Taxonomy" id="1076256"/>
    <lineage>
        <taxon>Eukaryota</taxon>
        <taxon>Fungi</taxon>
        <taxon>Dikarya</taxon>
        <taxon>Basidiomycota</taxon>
        <taxon>Agaricomycotina</taxon>
        <taxon>Agaricomycetes</taxon>
        <taxon>Agaricomycetidae</taxon>
        <taxon>Agaricales</taxon>
        <taxon>Marasmiineae</taxon>
        <taxon>Physalacriaceae</taxon>
        <taxon>Armillaria</taxon>
    </lineage>
</organism>
<dbReference type="AlphaFoldDB" id="A0A2H3BUX5"/>
<feature type="compositionally biased region" description="Acidic residues" evidence="1">
    <location>
        <begin position="119"/>
        <end position="129"/>
    </location>
</feature>
<feature type="region of interest" description="Disordered" evidence="1">
    <location>
        <begin position="1"/>
        <end position="53"/>
    </location>
</feature>
<proteinExistence type="predicted"/>
<gene>
    <name evidence="2" type="ORF">ARMSODRAFT_1017565</name>
</gene>
<dbReference type="EMBL" id="KZ293425">
    <property type="protein sequence ID" value="PBK70782.1"/>
    <property type="molecule type" value="Genomic_DNA"/>
</dbReference>
<feature type="compositionally biased region" description="Low complexity" evidence="1">
    <location>
        <begin position="72"/>
        <end position="85"/>
    </location>
</feature>
<sequence length="151" mass="16316">MDPVNTDDIIDRKRKRQQTERSKDSKAQAADSSDDSSTITQCPKKKAKVPSATKKLIRKVLKKLTLQKSSDAQASACPATPAPSANTLPPTGTQDMATNIRNFSLSASVKSIELPDLITVEDSDDEEDTPSIMDTGAAEDNDESKLHMSPN</sequence>
<feature type="compositionally biased region" description="Polar residues" evidence="1">
    <location>
        <begin position="86"/>
        <end position="96"/>
    </location>
</feature>
<feature type="region of interest" description="Disordered" evidence="1">
    <location>
        <begin position="119"/>
        <end position="151"/>
    </location>
</feature>
<name>A0A2H3BUX5_9AGAR</name>
<evidence type="ECO:0000313" key="3">
    <source>
        <dbReference type="Proteomes" id="UP000218334"/>
    </source>
</evidence>
<dbReference type="Proteomes" id="UP000218334">
    <property type="component" value="Unassembled WGS sequence"/>
</dbReference>